<evidence type="ECO:0000313" key="2">
    <source>
        <dbReference type="Proteomes" id="UP001190700"/>
    </source>
</evidence>
<dbReference type="AlphaFoldDB" id="A0AAE0FST7"/>
<evidence type="ECO:0000313" key="1">
    <source>
        <dbReference type="EMBL" id="KAK3265092.1"/>
    </source>
</evidence>
<accession>A0AAE0FST7</accession>
<comment type="caution">
    <text evidence="1">The sequence shown here is derived from an EMBL/GenBank/DDBJ whole genome shotgun (WGS) entry which is preliminary data.</text>
</comment>
<gene>
    <name evidence="1" type="ORF">CYMTET_26207</name>
</gene>
<keyword evidence="2" id="KW-1185">Reference proteome</keyword>
<proteinExistence type="predicted"/>
<sequence>MLARRERLMRLLKLMELGQPIAEGFGRRQYFFEACWTLVLRKVTSVSERLAHYFLAQAGFKKTEGSK</sequence>
<name>A0AAE0FST7_9CHLO</name>
<protein>
    <submittedName>
        <fullName evidence="1">Uncharacterized protein</fullName>
    </submittedName>
</protein>
<reference evidence="1 2" key="1">
    <citation type="journal article" date="2015" name="Genome Biol. Evol.">
        <title>Comparative Genomics of a Bacterivorous Green Alga Reveals Evolutionary Causalities and Consequences of Phago-Mixotrophic Mode of Nutrition.</title>
        <authorList>
            <person name="Burns J.A."/>
            <person name="Paasch A."/>
            <person name="Narechania A."/>
            <person name="Kim E."/>
        </authorList>
    </citation>
    <scope>NUCLEOTIDE SEQUENCE [LARGE SCALE GENOMIC DNA]</scope>
    <source>
        <strain evidence="1 2">PLY_AMNH</strain>
    </source>
</reference>
<organism evidence="1 2">
    <name type="scientific">Cymbomonas tetramitiformis</name>
    <dbReference type="NCBI Taxonomy" id="36881"/>
    <lineage>
        <taxon>Eukaryota</taxon>
        <taxon>Viridiplantae</taxon>
        <taxon>Chlorophyta</taxon>
        <taxon>Pyramimonadophyceae</taxon>
        <taxon>Pyramimonadales</taxon>
        <taxon>Pyramimonadaceae</taxon>
        <taxon>Cymbomonas</taxon>
    </lineage>
</organism>
<dbReference type="Proteomes" id="UP001190700">
    <property type="component" value="Unassembled WGS sequence"/>
</dbReference>
<dbReference type="EMBL" id="LGRX02014150">
    <property type="protein sequence ID" value="KAK3265092.1"/>
    <property type="molecule type" value="Genomic_DNA"/>
</dbReference>